<feature type="binding site" evidence="3">
    <location>
        <position position="289"/>
    </location>
    <ligand>
        <name>FAD</name>
        <dbReference type="ChEBI" id="CHEBI:57692"/>
    </ligand>
</feature>
<gene>
    <name evidence="6" type="ordered locus">BAV3262</name>
</gene>
<comment type="cofactor">
    <cofactor evidence="3">
        <name>FAD</name>
        <dbReference type="ChEBI" id="CHEBI:57692"/>
    </cofactor>
    <text evidence="3">Binds 1 FAD per dimer.</text>
</comment>
<dbReference type="PIRSF" id="PIRSF000089">
    <property type="entry name" value="Electra_flavoP_a"/>
    <property type="match status" value="1"/>
</dbReference>
<dbReference type="InterPro" id="IPR014729">
    <property type="entry name" value="Rossmann-like_a/b/a_fold"/>
</dbReference>
<dbReference type="STRING" id="360910.BAV3262"/>
<keyword evidence="3" id="KW-0285">Flavoprotein</keyword>
<dbReference type="GO" id="GO:0009055">
    <property type="term" value="F:electron transfer activity"/>
    <property type="evidence" value="ECO:0007669"/>
    <property type="project" value="InterPro"/>
</dbReference>
<organism evidence="6 7">
    <name type="scientific">Bordetella avium (strain 197N)</name>
    <dbReference type="NCBI Taxonomy" id="360910"/>
    <lineage>
        <taxon>Bacteria</taxon>
        <taxon>Pseudomonadati</taxon>
        <taxon>Pseudomonadota</taxon>
        <taxon>Betaproteobacteria</taxon>
        <taxon>Burkholderiales</taxon>
        <taxon>Alcaligenaceae</taxon>
        <taxon>Bordetella</taxon>
    </lineage>
</organism>
<name>Q2KTY8_BORA1</name>
<dbReference type="GO" id="GO:0033539">
    <property type="term" value="P:fatty acid beta-oxidation using acyl-CoA dehydrogenase"/>
    <property type="evidence" value="ECO:0007669"/>
    <property type="project" value="TreeGrafter"/>
</dbReference>
<dbReference type="Gene3D" id="3.40.50.620">
    <property type="entry name" value="HUPs"/>
    <property type="match status" value="1"/>
</dbReference>
<keyword evidence="3" id="KW-0274">FAD</keyword>
<feature type="domain" description="Electron transfer flavoprotein alpha subunit C-terminal" evidence="4">
    <location>
        <begin position="201"/>
        <end position="279"/>
    </location>
</feature>
<dbReference type="RefSeq" id="WP_012418899.1">
    <property type="nucleotide sequence ID" value="NC_010645.1"/>
</dbReference>
<proteinExistence type="inferred from homology"/>
<dbReference type="Pfam" id="PF00766">
    <property type="entry name" value="ETF_alpha"/>
    <property type="match status" value="1"/>
</dbReference>
<protein>
    <submittedName>
        <fullName evidence="6">Electron transfer flavoprotein alpha-subunit</fullName>
    </submittedName>
</protein>
<dbReference type="InterPro" id="IPR001308">
    <property type="entry name" value="ETF_a/FixB"/>
</dbReference>
<evidence type="ECO:0000256" key="3">
    <source>
        <dbReference type="PIRSR" id="PIRSR000089-1"/>
    </source>
</evidence>
<dbReference type="PANTHER" id="PTHR43153:SF1">
    <property type="entry name" value="ELECTRON TRANSFER FLAVOPROTEIN SUBUNIT ALPHA, MITOCHONDRIAL"/>
    <property type="match status" value="1"/>
</dbReference>
<feature type="binding site" evidence="3">
    <location>
        <begin position="251"/>
        <end position="255"/>
    </location>
    <ligand>
        <name>FAD</name>
        <dbReference type="ChEBI" id="CHEBI:57692"/>
    </ligand>
</feature>
<feature type="binding site" evidence="3">
    <location>
        <position position="212"/>
    </location>
    <ligand>
        <name>FAD</name>
        <dbReference type="ChEBI" id="CHEBI:57692"/>
    </ligand>
</feature>
<dbReference type="InterPro" id="IPR014731">
    <property type="entry name" value="ETF_asu_C"/>
</dbReference>
<dbReference type="PANTHER" id="PTHR43153">
    <property type="entry name" value="ELECTRON TRANSFER FLAVOPROTEIN ALPHA"/>
    <property type="match status" value="1"/>
</dbReference>
<evidence type="ECO:0000313" key="6">
    <source>
        <dbReference type="EMBL" id="CAJ50872.1"/>
    </source>
</evidence>
<keyword evidence="2" id="KW-0813">Transport</keyword>
<dbReference type="OrthoDB" id="9770286at2"/>
<evidence type="ECO:0000259" key="4">
    <source>
        <dbReference type="Pfam" id="PF00766"/>
    </source>
</evidence>
<evidence type="ECO:0000256" key="2">
    <source>
        <dbReference type="ARBA" id="ARBA00022982"/>
    </source>
</evidence>
<evidence type="ECO:0000313" key="7">
    <source>
        <dbReference type="Proteomes" id="UP000001977"/>
    </source>
</evidence>
<dbReference type="GeneID" id="92933478"/>
<dbReference type="EMBL" id="AM167904">
    <property type="protein sequence ID" value="CAJ50872.1"/>
    <property type="molecule type" value="Genomic_DNA"/>
</dbReference>
<dbReference type="Proteomes" id="UP000001977">
    <property type="component" value="Chromosome"/>
</dbReference>
<dbReference type="InterPro" id="IPR014730">
    <property type="entry name" value="ETF_a/b_N"/>
</dbReference>
<dbReference type="KEGG" id="bav:BAV3262"/>
<keyword evidence="7" id="KW-1185">Reference proteome</keyword>
<dbReference type="Gene3D" id="3.40.50.1220">
    <property type="entry name" value="TPP-binding domain"/>
    <property type="match status" value="1"/>
</dbReference>
<dbReference type="HOGENOM" id="CLU_034178_0_1_4"/>
<dbReference type="SUPFAM" id="SSF52402">
    <property type="entry name" value="Adenine nucleotide alpha hydrolases-like"/>
    <property type="match status" value="1"/>
</dbReference>
<keyword evidence="2" id="KW-0249">Electron transport</keyword>
<dbReference type="InterPro" id="IPR029035">
    <property type="entry name" value="DHS-like_NAD/FAD-binding_dom"/>
</dbReference>
<dbReference type="Pfam" id="PF01012">
    <property type="entry name" value="ETF"/>
    <property type="match status" value="1"/>
</dbReference>
<comment type="similarity">
    <text evidence="1">Belongs to the ETF alpha-subunit/FixB family.</text>
</comment>
<reference evidence="6 7" key="1">
    <citation type="journal article" date="2006" name="J. Bacteriol.">
        <title>Comparison of the genome sequence of the poultry pathogen Bordetella avium with those of B. bronchiseptica, B. pertussis, and B. parapertussis reveals extensive diversity in surface structures associated with host interaction.</title>
        <authorList>
            <person name="Sebaihia M."/>
            <person name="Preston A."/>
            <person name="Maskell D.J."/>
            <person name="Kuzmiak H."/>
            <person name="Connell T.D."/>
            <person name="King N.D."/>
            <person name="Orndorff P.E."/>
            <person name="Miyamoto D.M."/>
            <person name="Thomson N.R."/>
            <person name="Harris D."/>
            <person name="Goble A."/>
            <person name="Lord A."/>
            <person name="Murphy L."/>
            <person name="Quail M.A."/>
            <person name="Rutter S."/>
            <person name="Squares R."/>
            <person name="Squares S."/>
            <person name="Woodward J."/>
            <person name="Parkhill J."/>
            <person name="Temple L.M."/>
        </authorList>
    </citation>
    <scope>NUCLEOTIDE SEQUENCE [LARGE SCALE GENOMIC DNA]</scope>
    <source>
        <strain evidence="6 7">197N</strain>
    </source>
</reference>
<feature type="binding site" evidence="3">
    <location>
        <begin position="268"/>
        <end position="275"/>
    </location>
    <ligand>
        <name>FAD</name>
        <dbReference type="ChEBI" id="CHEBI:57692"/>
    </ligand>
</feature>
<dbReference type="AlphaFoldDB" id="Q2KTY8"/>
<dbReference type="SUPFAM" id="SSF52467">
    <property type="entry name" value="DHS-like NAD/FAD-binding domain"/>
    <property type="match status" value="1"/>
</dbReference>
<evidence type="ECO:0000256" key="1">
    <source>
        <dbReference type="ARBA" id="ARBA00005817"/>
    </source>
</evidence>
<accession>Q2KTY8</accession>
<sequence>MTPPRQIVLVLPPADCCDAPYALLQAASALAQGGTLTVLALAGAGSPGIAPLALPGPAHWWQCQHPALQRLDAAHLLPCIQEALEHLGAAARSLILLPPGPLSEECAALLAASLQGDHLGRCVQIKIAADGVSAERQAFGGRVALRLDSRSDICTATWRPAPAAGAEAGIAPQVHAMPLQAELPAPVQAAVLEPDDRLPPLENARLVVSGGRGMQGEAGFSLLADIAQQLGASLGGSLPTVDAGWVPVARQIGQSGKFVNPKIYFTVGISGTPQHMAGVSQDSRIIAVNKDPEAPIFQRAQYGVVAEWQNLLPALLEALRTAA</sequence>
<feature type="domain" description="Electron transfer flavoprotein alpha/beta-subunit N-terminal" evidence="5">
    <location>
        <begin position="22"/>
        <end position="161"/>
    </location>
</feature>
<dbReference type="eggNOG" id="COG2025">
    <property type="taxonomic scope" value="Bacteria"/>
</dbReference>
<dbReference type="GO" id="GO:0050660">
    <property type="term" value="F:flavin adenine dinucleotide binding"/>
    <property type="evidence" value="ECO:0007669"/>
    <property type="project" value="InterPro"/>
</dbReference>
<evidence type="ECO:0000259" key="5">
    <source>
        <dbReference type="Pfam" id="PF01012"/>
    </source>
</evidence>